<feature type="binding site" evidence="10">
    <location>
        <position position="147"/>
    </location>
    <ligand>
        <name>Mn(2+)</name>
        <dbReference type="ChEBI" id="CHEBI:29035"/>
    </ligand>
</feature>
<keyword evidence="8 10" id="KW-0464">Manganese</keyword>
<feature type="binding site" evidence="10">
    <location>
        <position position="204"/>
    </location>
    <ligand>
        <name>Mn(2+)</name>
        <dbReference type="ChEBI" id="CHEBI:29035"/>
    </ligand>
</feature>
<keyword evidence="5 10" id="KW-0460">Magnesium</keyword>
<evidence type="ECO:0000256" key="2">
    <source>
        <dbReference type="ARBA" id="ARBA00022723"/>
    </source>
</evidence>
<dbReference type="PANTHER" id="PTHR34353">
    <property type="entry name" value="CRISPR-ASSOCIATED ENDONUCLEASE CAS1 1"/>
    <property type="match status" value="1"/>
</dbReference>
<comment type="subunit">
    <text evidence="9 10">Homodimer, forms a heterotetramer with a Cas2 homodimer.</text>
</comment>
<reference evidence="11" key="2">
    <citation type="submission" date="2023-01" db="EMBL/GenBank/DDBJ databases">
        <authorList>
            <person name="Sun Q."/>
            <person name="Evtushenko L."/>
        </authorList>
    </citation>
    <scope>NUCLEOTIDE SEQUENCE</scope>
    <source>
        <strain evidence="11">VKM B-2555</strain>
    </source>
</reference>
<dbReference type="EC" id="3.1.-.-" evidence="10"/>
<keyword evidence="6 10" id="KW-0051">Antiviral defense</keyword>
<accession>A0A9W6JJB2</accession>
<dbReference type="GO" id="GO:0046872">
    <property type="term" value="F:metal ion binding"/>
    <property type="evidence" value="ECO:0007669"/>
    <property type="project" value="UniProtKB-UniRule"/>
</dbReference>
<gene>
    <name evidence="10 11" type="primary">cas1</name>
    <name evidence="11" type="ORF">GCM10008171_34960</name>
</gene>
<dbReference type="Proteomes" id="UP001143364">
    <property type="component" value="Unassembled WGS sequence"/>
</dbReference>
<keyword evidence="2 10" id="KW-0479">Metal-binding</keyword>
<name>A0A9W6JJB2_9HYPH</name>
<evidence type="ECO:0000313" key="11">
    <source>
        <dbReference type="EMBL" id="GLK78242.1"/>
    </source>
</evidence>
<feature type="binding site" evidence="10">
    <location>
        <position position="219"/>
    </location>
    <ligand>
        <name>Mn(2+)</name>
        <dbReference type="ChEBI" id="CHEBI:29035"/>
    </ligand>
</feature>
<dbReference type="InterPro" id="IPR042211">
    <property type="entry name" value="CRISPR-assoc_Cas1_N"/>
</dbReference>
<dbReference type="RefSeq" id="WP_271206044.1">
    <property type="nucleotide sequence ID" value="NZ_BSFK01000016.1"/>
</dbReference>
<keyword evidence="7 10" id="KW-0238">DNA-binding</keyword>
<evidence type="ECO:0000256" key="7">
    <source>
        <dbReference type="ARBA" id="ARBA00023125"/>
    </source>
</evidence>
<dbReference type="PANTHER" id="PTHR34353:SF2">
    <property type="entry name" value="CRISPR-ASSOCIATED ENDONUCLEASE CAS1 1"/>
    <property type="match status" value="1"/>
</dbReference>
<dbReference type="NCBIfam" id="TIGR03639">
    <property type="entry name" value="cas1_NMENI"/>
    <property type="match status" value="1"/>
</dbReference>
<dbReference type="InterPro" id="IPR042206">
    <property type="entry name" value="CRISPR-assoc_Cas1_C"/>
</dbReference>
<evidence type="ECO:0000256" key="9">
    <source>
        <dbReference type="ARBA" id="ARBA00038592"/>
    </source>
</evidence>
<dbReference type="InterPro" id="IPR019855">
    <property type="entry name" value="CRISPR-assoc_Cas1_NMENI"/>
</dbReference>
<dbReference type="GO" id="GO:0051607">
    <property type="term" value="P:defense response to virus"/>
    <property type="evidence" value="ECO:0007669"/>
    <property type="project" value="UniProtKB-UniRule"/>
</dbReference>
<dbReference type="GO" id="GO:0003677">
    <property type="term" value="F:DNA binding"/>
    <property type="evidence" value="ECO:0007669"/>
    <property type="project" value="UniProtKB-KW"/>
</dbReference>
<evidence type="ECO:0000256" key="4">
    <source>
        <dbReference type="ARBA" id="ARBA00022801"/>
    </source>
</evidence>
<dbReference type="GO" id="GO:0016787">
    <property type="term" value="F:hydrolase activity"/>
    <property type="evidence" value="ECO:0007669"/>
    <property type="project" value="UniProtKB-KW"/>
</dbReference>
<dbReference type="GO" id="GO:0043571">
    <property type="term" value="P:maintenance of CRISPR repeat elements"/>
    <property type="evidence" value="ECO:0007669"/>
    <property type="project" value="UniProtKB-UniRule"/>
</dbReference>
<dbReference type="GO" id="GO:0004520">
    <property type="term" value="F:DNA endonuclease activity"/>
    <property type="evidence" value="ECO:0007669"/>
    <property type="project" value="InterPro"/>
</dbReference>
<organism evidence="11 12">
    <name type="scientific">Methylopila jiangsuensis</name>
    <dbReference type="NCBI Taxonomy" id="586230"/>
    <lineage>
        <taxon>Bacteria</taxon>
        <taxon>Pseudomonadati</taxon>
        <taxon>Pseudomonadota</taxon>
        <taxon>Alphaproteobacteria</taxon>
        <taxon>Hyphomicrobiales</taxon>
        <taxon>Methylopilaceae</taxon>
        <taxon>Methylopila</taxon>
    </lineage>
</organism>
<sequence>MERVVDISVDGRHLRAHRGFLLVSEAGVEVGRVPLDDVAAVIVHAHGVTWTANLVSALAERGAPLVFCGSNHAPVAVCLPIDGHHGQNARMRAQWEAGRPLSKQLWREIVMAKIRWQGAALSARGQSGEAFELIARRVKSGDPENVEAQAARRYWPALMGPDFRRDRGADGVNALLNYGYTVLRALCARSLVAAGLHPSIGVHHANRGNAFALADDLIEPFRPLVDLVAAKLADRGAAEVNPEAKRAFAALIALDLPGEAGVTTVAMAAQRSAQSLARAFETGRVAELALPRAPSPLELAGLAAMDPLSPIVAAEAEAQR</sequence>
<evidence type="ECO:0000313" key="12">
    <source>
        <dbReference type="Proteomes" id="UP001143364"/>
    </source>
</evidence>
<evidence type="ECO:0000256" key="6">
    <source>
        <dbReference type="ARBA" id="ARBA00023118"/>
    </source>
</evidence>
<proteinExistence type="inferred from homology"/>
<dbReference type="InterPro" id="IPR002729">
    <property type="entry name" value="CRISPR-assoc_Cas1"/>
</dbReference>
<comment type="similarity">
    <text evidence="10">Belongs to the CRISPR-associated endonuclease Cas1 family.</text>
</comment>
<evidence type="ECO:0000256" key="8">
    <source>
        <dbReference type="ARBA" id="ARBA00023211"/>
    </source>
</evidence>
<protein>
    <recommendedName>
        <fullName evidence="10">CRISPR-associated endonuclease Cas1</fullName>
        <ecNumber evidence="10">3.1.-.-</ecNumber>
    </recommendedName>
</protein>
<keyword evidence="1 10" id="KW-0540">Nuclease</keyword>
<dbReference type="NCBIfam" id="TIGR00287">
    <property type="entry name" value="cas1"/>
    <property type="match status" value="1"/>
</dbReference>
<dbReference type="Pfam" id="PF01867">
    <property type="entry name" value="Cas_Cas1"/>
    <property type="match status" value="1"/>
</dbReference>
<keyword evidence="4 10" id="KW-0378">Hydrolase</keyword>
<evidence type="ECO:0000256" key="10">
    <source>
        <dbReference type="HAMAP-Rule" id="MF_01470"/>
    </source>
</evidence>
<comment type="function">
    <text evidence="10">CRISPR (clustered regularly interspaced short palindromic repeat), is an adaptive immune system that provides protection against mobile genetic elements (viruses, transposable elements and conjugative plasmids). CRISPR clusters contain spacers, sequences complementary to antecedent mobile elements, and target invading nucleic acids. CRISPR clusters are transcribed and processed into CRISPR RNA (crRNA). Acts as a dsDNA endonuclease. Involved in the integration of spacer DNA into the CRISPR cassette.</text>
</comment>
<dbReference type="AlphaFoldDB" id="A0A9W6JJB2"/>
<reference evidence="11" key="1">
    <citation type="journal article" date="2014" name="Int. J. Syst. Evol. Microbiol.">
        <title>Complete genome sequence of Corynebacterium casei LMG S-19264T (=DSM 44701T), isolated from a smear-ripened cheese.</title>
        <authorList>
            <consortium name="US DOE Joint Genome Institute (JGI-PGF)"/>
            <person name="Walter F."/>
            <person name="Albersmeier A."/>
            <person name="Kalinowski J."/>
            <person name="Ruckert C."/>
        </authorList>
    </citation>
    <scope>NUCLEOTIDE SEQUENCE</scope>
    <source>
        <strain evidence="11">VKM B-2555</strain>
    </source>
</reference>
<dbReference type="Gene3D" id="3.100.10.20">
    <property type="entry name" value="CRISPR-associated endonuclease Cas1, N-terminal domain"/>
    <property type="match status" value="1"/>
</dbReference>
<evidence type="ECO:0000256" key="3">
    <source>
        <dbReference type="ARBA" id="ARBA00022759"/>
    </source>
</evidence>
<comment type="cofactor">
    <cofactor evidence="10">
        <name>Mg(2+)</name>
        <dbReference type="ChEBI" id="CHEBI:18420"/>
    </cofactor>
    <cofactor evidence="10">
        <name>Mn(2+)</name>
        <dbReference type="ChEBI" id="CHEBI:29035"/>
    </cofactor>
</comment>
<dbReference type="InterPro" id="IPR050646">
    <property type="entry name" value="Cas1"/>
</dbReference>
<dbReference type="Gene3D" id="1.20.120.920">
    <property type="entry name" value="CRISPR-associated endonuclease Cas1, C-terminal domain"/>
    <property type="match status" value="1"/>
</dbReference>
<keyword evidence="12" id="KW-1185">Reference proteome</keyword>
<dbReference type="HAMAP" id="MF_01470">
    <property type="entry name" value="Cas1"/>
    <property type="match status" value="1"/>
</dbReference>
<comment type="caution">
    <text evidence="11">The sequence shown here is derived from an EMBL/GenBank/DDBJ whole genome shotgun (WGS) entry which is preliminary data.</text>
</comment>
<evidence type="ECO:0000256" key="5">
    <source>
        <dbReference type="ARBA" id="ARBA00022842"/>
    </source>
</evidence>
<keyword evidence="3 10" id="KW-0255">Endonuclease</keyword>
<dbReference type="EMBL" id="BSFK01000016">
    <property type="protein sequence ID" value="GLK78242.1"/>
    <property type="molecule type" value="Genomic_DNA"/>
</dbReference>
<evidence type="ECO:0000256" key="1">
    <source>
        <dbReference type="ARBA" id="ARBA00022722"/>
    </source>
</evidence>